<dbReference type="OrthoDB" id="1644322at2"/>
<accession>A0A162EIX8</accession>
<evidence type="ECO:0000313" key="1">
    <source>
        <dbReference type="EMBL" id="KYG33019.1"/>
    </source>
</evidence>
<proteinExistence type="predicted"/>
<dbReference type="STRING" id="519424.AZF04_17825"/>
<keyword evidence="2" id="KW-1185">Reference proteome</keyword>
<organism evidence="1 2">
    <name type="scientific">Alkalihalobacillus trypoxylicola</name>
    <dbReference type="NCBI Taxonomy" id="519424"/>
    <lineage>
        <taxon>Bacteria</taxon>
        <taxon>Bacillati</taxon>
        <taxon>Bacillota</taxon>
        <taxon>Bacilli</taxon>
        <taxon>Bacillales</taxon>
        <taxon>Bacillaceae</taxon>
        <taxon>Alkalihalobacillus</taxon>
    </lineage>
</organism>
<reference evidence="1" key="1">
    <citation type="submission" date="2016-02" db="EMBL/GenBank/DDBJ databases">
        <title>Genome sequence of Bacillus trypoxylicola KCTC 13244(T).</title>
        <authorList>
            <person name="Jeong H."/>
            <person name="Park S.-H."/>
            <person name="Choi S.-K."/>
        </authorList>
    </citation>
    <scope>NUCLEOTIDE SEQUENCE [LARGE SCALE GENOMIC DNA]</scope>
    <source>
        <strain evidence="1">KCTC 13244</strain>
    </source>
</reference>
<sequence length="61" mass="7200">MSEAIHLRRGNKLWQTSFMLPEHVEELHKLKYEESKVPQPMLDEQELYELGLVAHDSLSTH</sequence>
<dbReference type="AlphaFoldDB" id="A0A162EIX8"/>
<evidence type="ECO:0000313" key="2">
    <source>
        <dbReference type="Proteomes" id="UP000075806"/>
    </source>
</evidence>
<name>A0A162EIX8_9BACI</name>
<protein>
    <submittedName>
        <fullName evidence="1">Uncharacterized protein</fullName>
    </submittedName>
</protein>
<dbReference type="InterPro" id="IPR014962">
    <property type="entry name" value="YolD"/>
</dbReference>
<dbReference type="Proteomes" id="UP000075806">
    <property type="component" value="Unassembled WGS sequence"/>
</dbReference>
<dbReference type="EMBL" id="LTAO01000010">
    <property type="protein sequence ID" value="KYG33019.1"/>
    <property type="molecule type" value="Genomic_DNA"/>
</dbReference>
<dbReference type="Pfam" id="PF08863">
    <property type="entry name" value="YolD"/>
    <property type="match status" value="1"/>
</dbReference>
<gene>
    <name evidence="1" type="ORF">AZF04_17825</name>
</gene>
<comment type="caution">
    <text evidence="1">The sequence shown here is derived from an EMBL/GenBank/DDBJ whole genome shotgun (WGS) entry which is preliminary data.</text>
</comment>
<dbReference type="RefSeq" id="WP_061948071.1">
    <property type="nucleotide sequence ID" value="NZ_LTAO01000010.1"/>
</dbReference>